<feature type="compositionally biased region" description="Basic and acidic residues" evidence="1">
    <location>
        <begin position="251"/>
        <end position="262"/>
    </location>
</feature>
<feature type="compositionally biased region" description="Basic and acidic residues" evidence="1">
    <location>
        <begin position="529"/>
        <end position="554"/>
    </location>
</feature>
<name>A0AAJ7S3C5_9HYME</name>
<dbReference type="RefSeq" id="XP_026670663.1">
    <property type="nucleotide sequence ID" value="XM_026814862.1"/>
</dbReference>
<dbReference type="AlphaFoldDB" id="A0AAJ7S3C5"/>
<dbReference type="KEGG" id="ccal:113464542"/>
<feature type="chain" id="PRO_5042512130" evidence="2">
    <location>
        <begin position="26"/>
        <end position="830"/>
    </location>
</feature>
<feature type="compositionally biased region" description="Basic and acidic residues" evidence="1">
    <location>
        <begin position="574"/>
        <end position="586"/>
    </location>
</feature>
<feature type="region of interest" description="Disordered" evidence="1">
    <location>
        <begin position="251"/>
        <end position="272"/>
    </location>
</feature>
<sequence>MYHPGRAAWARGVLTLGAGALFLLGCRLDLAGDASFVSTPIDSDRNYFTVAIASSDGRKKKDEQAPGIGKRHTISIDYSTDDIKPEENAETKDKRGSSYLLPFLHPARTKRSTNYLFDHLESGSLIKNNEKSRNLGREERTRDYEVEMSLLTKDSVGNNRVFMSRSTSSIPSRNTRKNDKGLKDYATWRLVQPWSLDERNRDNRESIRSTKKSFSSLHGEERVRGDNNDRLMEGARKNSFLFENSEKTDYIEKNRDSRRDQVAGKNENYSKRNLLRSRNNGWSEGNPIKQEIGLDLPVDSDRRADRDEGNYAAFRSGKAGPSIGRNGKRFSRNDGELNGSAIGERCDVKESLSREVNGRSMNEAGKSFGRSHYSDVGNGFTVITSREEFGENDDETERPVQTGSTEVYSEERLYHSENEENLSTDSSSTLRVSDSRNQILSETNDANLGEKDWRSISAERRIERNALVDDFHNSEQPSNSEDGKEEYERGEESMSGTTGMQKGGYAVFFRGDHETLRSSAETFGSRKGRATERDRGNILERGMSETRSRDRSLRGTDPSSVNFRGIDHAGTSSDGHEKRDREADTNVREVRSVSRLRGNEKLLDDRITRVPQVIEKLFATQLGNEEEFIELTLHNGGNGTFEPTKDSKSRNRGEVFTSSDTQTLNSEKIFEDKNLYDNAEESLGDEKLFRSIVVKNFRNDQTSTKPLRQFQMTSNTKTSDPLITSQDFKDKIAKLPINTASSSSLIRQNPLSIRRKRYSNYYSPQSSPVAYVHIQPAYPMPPPVPPPNRNCVKCMVVYKPCPSPPKPLFILPTYKYQDLASKWQGLKHGE</sequence>
<feature type="signal peptide" evidence="2">
    <location>
        <begin position="1"/>
        <end position="25"/>
    </location>
</feature>
<evidence type="ECO:0000313" key="3">
    <source>
        <dbReference type="Proteomes" id="UP000694925"/>
    </source>
</evidence>
<keyword evidence="2" id="KW-0732">Signal</keyword>
<accession>A0AAJ7S3C5</accession>
<feature type="region of interest" description="Disordered" evidence="1">
    <location>
        <begin position="467"/>
        <end position="503"/>
    </location>
</feature>
<feature type="compositionally biased region" description="Basic and acidic residues" evidence="1">
    <location>
        <begin position="643"/>
        <end position="653"/>
    </location>
</feature>
<dbReference type="GeneID" id="113464542"/>
<gene>
    <name evidence="4" type="primary">LOC113464542</name>
</gene>
<feature type="region of interest" description="Disordered" evidence="1">
    <location>
        <begin position="639"/>
        <end position="659"/>
    </location>
</feature>
<dbReference type="Proteomes" id="UP000694925">
    <property type="component" value="Unplaced"/>
</dbReference>
<reference evidence="4" key="1">
    <citation type="submission" date="2025-08" db="UniProtKB">
        <authorList>
            <consortium name="RefSeq"/>
        </authorList>
    </citation>
    <scope>IDENTIFICATION</scope>
    <source>
        <tissue evidence="4">Whole body</tissue>
    </source>
</reference>
<proteinExistence type="predicted"/>
<feature type="compositionally biased region" description="Basic and acidic residues" evidence="1">
    <location>
        <begin position="409"/>
        <end position="418"/>
    </location>
</feature>
<feature type="region of interest" description="Disordered" evidence="1">
    <location>
        <begin position="387"/>
        <end position="430"/>
    </location>
</feature>
<feature type="region of interest" description="Disordered" evidence="1">
    <location>
        <begin position="310"/>
        <end position="342"/>
    </location>
</feature>
<keyword evidence="3" id="KW-1185">Reference proteome</keyword>
<evidence type="ECO:0000313" key="4">
    <source>
        <dbReference type="RefSeq" id="XP_026670663.1"/>
    </source>
</evidence>
<feature type="compositionally biased region" description="Polar residues" evidence="1">
    <location>
        <begin position="421"/>
        <end position="430"/>
    </location>
</feature>
<feature type="region of interest" description="Disordered" evidence="1">
    <location>
        <begin position="518"/>
        <end position="586"/>
    </location>
</feature>
<evidence type="ECO:0000256" key="2">
    <source>
        <dbReference type="SAM" id="SignalP"/>
    </source>
</evidence>
<feature type="region of interest" description="Disordered" evidence="1">
    <location>
        <begin position="200"/>
        <end position="231"/>
    </location>
</feature>
<feature type="compositionally biased region" description="Basic and acidic residues" evidence="1">
    <location>
        <begin position="218"/>
        <end position="231"/>
    </location>
</feature>
<evidence type="ECO:0000256" key="1">
    <source>
        <dbReference type="SAM" id="MobiDB-lite"/>
    </source>
</evidence>
<dbReference type="PROSITE" id="PS51257">
    <property type="entry name" value="PROKAR_LIPOPROTEIN"/>
    <property type="match status" value="1"/>
</dbReference>
<organism evidence="3 4">
    <name type="scientific">Ceratina calcarata</name>
    <dbReference type="NCBI Taxonomy" id="156304"/>
    <lineage>
        <taxon>Eukaryota</taxon>
        <taxon>Metazoa</taxon>
        <taxon>Ecdysozoa</taxon>
        <taxon>Arthropoda</taxon>
        <taxon>Hexapoda</taxon>
        <taxon>Insecta</taxon>
        <taxon>Pterygota</taxon>
        <taxon>Neoptera</taxon>
        <taxon>Endopterygota</taxon>
        <taxon>Hymenoptera</taxon>
        <taxon>Apocrita</taxon>
        <taxon>Aculeata</taxon>
        <taxon>Apoidea</taxon>
        <taxon>Anthophila</taxon>
        <taxon>Apidae</taxon>
        <taxon>Ceratina</taxon>
        <taxon>Zadontomerus</taxon>
    </lineage>
</organism>
<protein>
    <submittedName>
        <fullName evidence="4">Uncharacterized protein LOC113464542</fullName>
    </submittedName>
</protein>